<dbReference type="RefSeq" id="WP_115605123.1">
    <property type="nucleotide sequence ID" value="NZ_SADD01000006.1"/>
</dbReference>
<gene>
    <name evidence="2" type="ORF">EA187_11855</name>
</gene>
<reference evidence="2 3" key="1">
    <citation type="submission" date="2019-01" db="EMBL/GenBank/DDBJ databases">
        <title>Lujinxingia litoralis gen. nov., sp. nov. and Lujinxingia sediminis gen. nov., sp. nov., new members in the order Bradymonadales, isolated from coastal sediment.</title>
        <authorList>
            <person name="Li C.-M."/>
        </authorList>
    </citation>
    <scope>NUCLEOTIDE SEQUENCE [LARGE SCALE GENOMIC DNA]</scope>
    <source>
        <strain evidence="2 3">SEH01</strain>
    </source>
</reference>
<dbReference type="Proteomes" id="UP000282926">
    <property type="component" value="Unassembled WGS sequence"/>
</dbReference>
<evidence type="ECO:0000313" key="3">
    <source>
        <dbReference type="Proteomes" id="UP000282926"/>
    </source>
</evidence>
<evidence type="ECO:0000256" key="1">
    <source>
        <dbReference type="SAM" id="SignalP"/>
    </source>
</evidence>
<feature type="signal peptide" evidence="1">
    <location>
        <begin position="1"/>
        <end position="29"/>
    </location>
</feature>
<organism evidence="2 3">
    <name type="scientific">Lujinxingia sediminis</name>
    <dbReference type="NCBI Taxonomy" id="2480984"/>
    <lineage>
        <taxon>Bacteria</taxon>
        <taxon>Deltaproteobacteria</taxon>
        <taxon>Bradymonadales</taxon>
        <taxon>Lujinxingiaceae</taxon>
        <taxon>Lujinxingia</taxon>
    </lineage>
</organism>
<name>A0ABY0CT27_9DELT</name>
<dbReference type="InterPro" id="IPR027396">
    <property type="entry name" value="DsrEFH-like"/>
</dbReference>
<comment type="caution">
    <text evidence="2">The sequence shown here is derived from an EMBL/GenBank/DDBJ whole genome shotgun (WGS) entry which is preliminary data.</text>
</comment>
<protein>
    <recommendedName>
        <fullName evidence="4">Sulfur reduction protein DsrE</fullName>
    </recommendedName>
</protein>
<accession>A0ABY0CT27</accession>
<keyword evidence="1" id="KW-0732">Signal</keyword>
<sequence>MMSSKTRSLSMLLAIAALLMSACTTPANAAGASEAPVHAQRSELAPARTVLSVRTDRHLQVALKTSHDLLDGNDPPTSRADVVACGPAVEALVAERMPPELATQIERLTERGSRVVACGLSLHQFQVDADQLHPRVTVVDNAFIEIFRLQRQGFLSIEL</sequence>
<dbReference type="PROSITE" id="PS51257">
    <property type="entry name" value="PROKAR_LIPOPROTEIN"/>
    <property type="match status" value="1"/>
</dbReference>
<evidence type="ECO:0008006" key="4">
    <source>
        <dbReference type="Google" id="ProtNLM"/>
    </source>
</evidence>
<proteinExistence type="predicted"/>
<keyword evidence="3" id="KW-1185">Reference proteome</keyword>
<dbReference type="Gene3D" id="3.40.1260.10">
    <property type="entry name" value="DsrEFH-like"/>
    <property type="match status" value="1"/>
</dbReference>
<feature type="chain" id="PRO_5045699105" description="Sulfur reduction protein DsrE" evidence="1">
    <location>
        <begin position="30"/>
        <end position="159"/>
    </location>
</feature>
<dbReference type="EMBL" id="SADD01000006">
    <property type="protein sequence ID" value="RVU43516.1"/>
    <property type="molecule type" value="Genomic_DNA"/>
</dbReference>
<dbReference type="SUPFAM" id="SSF75169">
    <property type="entry name" value="DsrEFH-like"/>
    <property type="match status" value="1"/>
</dbReference>
<evidence type="ECO:0000313" key="2">
    <source>
        <dbReference type="EMBL" id="RVU43516.1"/>
    </source>
</evidence>
<dbReference type="PANTHER" id="PTHR37691">
    <property type="entry name" value="BLR3518 PROTEIN"/>
    <property type="match status" value="1"/>
</dbReference>
<dbReference type="PANTHER" id="PTHR37691:SF1">
    <property type="entry name" value="BLR3518 PROTEIN"/>
    <property type="match status" value="1"/>
</dbReference>